<dbReference type="EMBL" id="JABCQF010000003">
    <property type="protein sequence ID" value="MBF0882570.1"/>
    <property type="molecule type" value="Genomic_DNA"/>
</dbReference>
<evidence type="ECO:0000313" key="2">
    <source>
        <dbReference type="Proteomes" id="UP000644588"/>
    </source>
</evidence>
<reference evidence="1 2" key="2">
    <citation type="submission" date="2020-11" db="EMBL/GenBank/DDBJ databases">
        <title>Description of novel Gluconobacter species.</title>
        <authorList>
            <person name="Cleenwerck I."/>
            <person name="Cnockaert M."/>
            <person name="Borremans W."/>
            <person name="Wieme A.D."/>
            <person name="De Vuyst L."/>
            <person name="Vandamme P."/>
        </authorList>
    </citation>
    <scope>NUCLEOTIDE SEQUENCE [LARGE SCALE GENOMIC DNA]</scope>
    <source>
        <strain evidence="1 2">R-71646</strain>
    </source>
</reference>
<comment type="caution">
    <text evidence="1">The sequence shown here is derived from an EMBL/GenBank/DDBJ whole genome shotgun (WGS) entry which is preliminary data.</text>
</comment>
<keyword evidence="2" id="KW-1185">Reference proteome</keyword>
<proteinExistence type="predicted"/>
<evidence type="ECO:0000313" key="1">
    <source>
        <dbReference type="EMBL" id="MBF0882570.1"/>
    </source>
</evidence>
<dbReference type="Gene3D" id="1.10.1660.10">
    <property type="match status" value="1"/>
</dbReference>
<protein>
    <submittedName>
        <fullName evidence="1">MerR family transcriptional regulator</fullName>
    </submittedName>
</protein>
<organism evidence="1 2">
    <name type="scientific">Gluconobacter potus</name>
    <dbReference type="NCBI Taxonomy" id="2724927"/>
    <lineage>
        <taxon>Bacteria</taxon>
        <taxon>Pseudomonadati</taxon>
        <taxon>Pseudomonadota</taxon>
        <taxon>Alphaproteobacteria</taxon>
        <taxon>Acetobacterales</taxon>
        <taxon>Acetobacteraceae</taxon>
        <taxon>Gluconobacter</taxon>
    </lineage>
</organism>
<sequence length="135" mass="15478">MLHPCRAENGRRIYRTIDVRTLTHILLLKRASYTLREIASLSARAAQRKTTSGRPSSLSLKHVALTLMALSVRVLVARETLQLPLQKATDPELWRKANRKYLERTNWETPERKRPFSPGVQDFIIAVARHQAEAP</sequence>
<accession>A0ABR9YL98</accession>
<dbReference type="RefSeq" id="WP_194264821.1">
    <property type="nucleotide sequence ID" value="NZ_JABCQF010000003.1"/>
</dbReference>
<reference evidence="2" key="1">
    <citation type="submission" date="2020-04" db="EMBL/GenBank/DDBJ databases">
        <title>Description of novel Gluconacetobacter.</title>
        <authorList>
            <person name="Sombolestani A."/>
        </authorList>
    </citation>
    <scope>NUCLEOTIDE SEQUENCE [LARGE SCALE GENOMIC DNA]</scope>
    <source>
        <strain evidence="2">R-71646</strain>
    </source>
</reference>
<name>A0ABR9YL98_9PROT</name>
<dbReference type="InterPro" id="IPR009061">
    <property type="entry name" value="DNA-bd_dom_put_sf"/>
</dbReference>
<dbReference type="Proteomes" id="UP000644588">
    <property type="component" value="Unassembled WGS sequence"/>
</dbReference>
<dbReference type="SUPFAM" id="SSF46955">
    <property type="entry name" value="Putative DNA-binding domain"/>
    <property type="match status" value="1"/>
</dbReference>
<gene>
    <name evidence="1" type="ORF">HKD31_07350</name>
</gene>